<evidence type="ECO:0000256" key="3">
    <source>
        <dbReference type="ARBA" id="ARBA00022722"/>
    </source>
</evidence>
<evidence type="ECO:0000256" key="9">
    <source>
        <dbReference type="PIRSR" id="PIRSR640255-2"/>
    </source>
</evidence>
<feature type="domain" description="DNA/RNA non-specific endonuclease/pyrophosphatase/phosphodiesterase" evidence="13">
    <location>
        <begin position="57"/>
        <end position="250"/>
    </location>
</feature>
<protein>
    <recommendedName>
        <fullName evidence="10">Endonuclease</fullName>
        <ecNumber evidence="10">3.1.30.-</ecNumber>
    </recommendedName>
</protein>
<evidence type="ECO:0000256" key="5">
    <source>
        <dbReference type="ARBA" id="ARBA00022759"/>
    </source>
</evidence>
<dbReference type="CDD" id="cd00091">
    <property type="entry name" value="NUC"/>
    <property type="match status" value="1"/>
</dbReference>
<comment type="cofactor">
    <cofactor evidence="1 10">
        <name>Mg(2+)</name>
        <dbReference type="ChEBI" id="CHEBI:18420"/>
    </cofactor>
</comment>
<evidence type="ECO:0000256" key="4">
    <source>
        <dbReference type="ARBA" id="ARBA00022723"/>
    </source>
</evidence>
<dbReference type="SMART" id="SM00477">
    <property type="entry name" value="NUC"/>
    <property type="match status" value="1"/>
</dbReference>
<keyword evidence="7" id="KW-0460">Magnesium</keyword>
<dbReference type="InterPro" id="IPR001604">
    <property type="entry name" value="Endo_G_ENPP1-like_dom"/>
</dbReference>
<comment type="caution">
    <text evidence="14">The sequence shown here is derived from an EMBL/GenBank/DDBJ whole genome shotgun (WGS) entry which is preliminary data.</text>
</comment>
<dbReference type="SUPFAM" id="SSF54060">
    <property type="entry name" value="His-Me finger endonucleases"/>
    <property type="match status" value="1"/>
</dbReference>
<evidence type="ECO:0000313" key="14">
    <source>
        <dbReference type="EMBL" id="TYP76085.1"/>
    </source>
</evidence>
<feature type="binding site" evidence="9">
    <location>
        <position position="150"/>
    </location>
    <ligand>
        <name>Mg(2+)</name>
        <dbReference type="ChEBI" id="CHEBI:18420"/>
        <note>catalytic</note>
    </ligand>
</feature>
<proteinExistence type="inferred from homology"/>
<dbReference type="InterPro" id="IPR044929">
    <property type="entry name" value="DNA/RNA_non-sp_Endonuclease_sf"/>
</dbReference>
<feature type="domain" description="ENPP1-3/EXOG-like endonuclease/phosphodiesterase" evidence="12">
    <location>
        <begin position="58"/>
        <end position="250"/>
    </location>
</feature>
<dbReference type="InterPro" id="IPR020821">
    <property type="entry name" value="ENPP1-3/EXOG-like_nuc-like"/>
</dbReference>
<dbReference type="PANTHER" id="PTHR13966:SF5">
    <property type="entry name" value="ENDONUCLEASE G, MITOCHONDRIAL"/>
    <property type="match status" value="1"/>
</dbReference>
<dbReference type="InterPro" id="IPR040255">
    <property type="entry name" value="Non-specific_endonuclease"/>
</dbReference>
<evidence type="ECO:0000256" key="11">
    <source>
        <dbReference type="SAM" id="Phobius"/>
    </source>
</evidence>
<dbReference type="InterPro" id="IPR018524">
    <property type="entry name" value="DNA/RNA_endonuclease_AS"/>
</dbReference>
<dbReference type="SMART" id="SM00892">
    <property type="entry name" value="Endonuclease_NS"/>
    <property type="match status" value="1"/>
</dbReference>
<evidence type="ECO:0000259" key="13">
    <source>
        <dbReference type="SMART" id="SM00892"/>
    </source>
</evidence>
<dbReference type="Proteomes" id="UP000324376">
    <property type="component" value="Unassembled WGS sequence"/>
</dbReference>
<keyword evidence="5 10" id="KW-0255">Endonuclease</keyword>
<feature type="active site" description="Proton acceptor" evidence="8">
    <location>
        <position position="119"/>
    </location>
</feature>
<keyword evidence="4 9" id="KW-0479">Metal-binding</keyword>
<dbReference type="EMBL" id="VNHU01000002">
    <property type="protein sequence ID" value="TYP76085.1"/>
    <property type="molecule type" value="Genomic_DNA"/>
</dbReference>
<dbReference type="GO" id="GO:0016787">
    <property type="term" value="F:hydrolase activity"/>
    <property type="evidence" value="ECO:0007669"/>
    <property type="project" value="UniProtKB-KW"/>
</dbReference>
<dbReference type="GO" id="GO:0046872">
    <property type="term" value="F:metal ion binding"/>
    <property type="evidence" value="ECO:0007669"/>
    <property type="project" value="UniProtKB-KW"/>
</dbReference>
<evidence type="ECO:0000313" key="15">
    <source>
        <dbReference type="Proteomes" id="UP000324376"/>
    </source>
</evidence>
<dbReference type="GO" id="GO:0003676">
    <property type="term" value="F:nucleic acid binding"/>
    <property type="evidence" value="ECO:0007669"/>
    <property type="project" value="InterPro"/>
</dbReference>
<evidence type="ECO:0000256" key="7">
    <source>
        <dbReference type="ARBA" id="ARBA00022842"/>
    </source>
</evidence>
<keyword evidence="11" id="KW-0472">Membrane</keyword>
<keyword evidence="15" id="KW-1185">Reference proteome</keyword>
<gene>
    <name evidence="14" type="ORF">BD809_102300</name>
</gene>
<organism evidence="14 15">
    <name type="scientific">Aquimarina intermedia</name>
    <dbReference type="NCBI Taxonomy" id="350814"/>
    <lineage>
        <taxon>Bacteria</taxon>
        <taxon>Pseudomonadati</taxon>
        <taxon>Bacteroidota</taxon>
        <taxon>Flavobacteriia</taxon>
        <taxon>Flavobacteriales</taxon>
        <taxon>Flavobacteriaceae</taxon>
        <taxon>Aquimarina</taxon>
    </lineage>
</organism>
<dbReference type="Pfam" id="PF01223">
    <property type="entry name" value="Endonuclease_NS"/>
    <property type="match status" value="1"/>
</dbReference>
<dbReference type="EC" id="3.1.30.-" evidence="10"/>
<accession>A0A5S5C9J9</accession>
<dbReference type="InterPro" id="IPR044925">
    <property type="entry name" value="His-Me_finger_sf"/>
</dbReference>
<keyword evidence="11" id="KW-0812">Transmembrane</keyword>
<keyword evidence="3 10" id="KW-0540">Nuclease</keyword>
<keyword evidence="6 10" id="KW-0378">Hydrolase</keyword>
<dbReference type="PANTHER" id="PTHR13966">
    <property type="entry name" value="ENDONUCLEASE RELATED"/>
    <property type="match status" value="1"/>
</dbReference>
<comment type="similarity">
    <text evidence="2 10">Belongs to the DNA/RNA non-specific endonuclease family.</text>
</comment>
<name>A0A5S5C9J9_9FLAO</name>
<evidence type="ECO:0000256" key="10">
    <source>
        <dbReference type="RuleBase" id="RU366055"/>
    </source>
</evidence>
<dbReference type="RefSeq" id="WP_148781687.1">
    <property type="nucleotide sequence ID" value="NZ_VNHU01000002.1"/>
</dbReference>
<evidence type="ECO:0000256" key="6">
    <source>
        <dbReference type="ARBA" id="ARBA00022801"/>
    </source>
</evidence>
<dbReference type="PROSITE" id="PS01070">
    <property type="entry name" value="NUCLEASE_NON_SPEC"/>
    <property type="match status" value="1"/>
</dbReference>
<dbReference type="Gene3D" id="3.40.570.10">
    <property type="entry name" value="Extracellular Endonuclease, subunit A"/>
    <property type="match status" value="1"/>
</dbReference>
<evidence type="ECO:0000256" key="2">
    <source>
        <dbReference type="ARBA" id="ARBA00010052"/>
    </source>
</evidence>
<evidence type="ECO:0000256" key="1">
    <source>
        <dbReference type="ARBA" id="ARBA00001946"/>
    </source>
</evidence>
<dbReference type="AlphaFoldDB" id="A0A5S5C9J9"/>
<feature type="transmembrane region" description="Helical" evidence="11">
    <location>
        <begin position="7"/>
        <end position="26"/>
    </location>
</feature>
<keyword evidence="11" id="KW-1133">Transmembrane helix</keyword>
<sequence length="266" mass="31261">MKLRKFIYPALVLLCAIGFYYIEYWLDSLVVSDQEVTATSDSISPYLPSSTTGIIINHDFYTLSYHEDHEQAEWVLYRLNRNQLSPNKYKRPYFVEDPKVRTHSADWRNYKKSGYDRGHLCPAGDRKFSYKAFEETFLTSNIAPQLPEFNQGIWNQLEQRVRYWTKEYNSLIVITGGILDEGLESIGYEAVSVPRYFYKIILREEGNTYRLAAFIIPNKDVAKALNHYQTTIDQIEMRTGIDFFEKMDNSMEEILESSIDRKSWSL</sequence>
<dbReference type="OrthoDB" id="9811262at2"/>
<reference evidence="14 15" key="1">
    <citation type="submission" date="2019-07" db="EMBL/GenBank/DDBJ databases">
        <title>Genomic Encyclopedia of Archaeal and Bacterial Type Strains, Phase II (KMG-II): from individual species to whole genera.</title>
        <authorList>
            <person name="Goeker M."/>
        </authorList>
    </citation>
    <scope>NUCLEOTIDE SEQUENCE [LARGE SCALE GENOMIC DNA]</scope>
    <source>
        <strain evidence="14 15">DSM 17527</strain>
    </source>
</reference>
<dbReference type="GO" id="GO:0004519">
    <property type="term" value="F:endonuclease activity"/>
    <property type="evidence" value="ECO:0007669"/>
    <property type="project" value="UniProtKB-UniRule"/>
</dbReference>
<evidence type="ECO:0000259" key="12">
    <source>
        <dbReference type="SMART" id="SM00477"/>
    </source>
</evidence>
<evidence type="ECO:0000256" key="8">
    <source>
        <dbReference type="PIRSR" id="PIRSR640255-1"/>
    </source>
</evidence>